<dbReference type="Pfam" id="PF00106">
    <property type="entry name" value="adh_short"/>
    <property type="match status" value="1"/>
</dbReference>
<dbReference type="PANTHER" id="PTHR43115:SF4">
    <property type="entry name" value="DEHYDROGENASE_REDUCTASE SDR FAMILY MEMBER 11"/>
    <property type="match status" value="1"/>
</dbReference>
<organism evidence="5 6">
    <name type="scientific">Achromobacter spanius</name>
    <dbReference type="NCBI Taxonomy" id="217203"/>
    <lineage>
        <taxon>Bacteria</taxon>
        <taxon>Pseudomonadati</taxon>
        <taxon>Pseudomonadota</taxon>
        <taxon>Betaproteobacteria</taxon>
        <taxon>Burkholderiales</taxon>
        <taxon>Alcaligenaceae</taxon>
        <taxon>Achromobacter</taxon>
    </lineage>
</organism>
<evidence type="ECO:0000256" key="2">
    <source>
        <dbReference type="ARBA" id="ARBA00023002"/>
    </source>
</evidence>
<name>A0AA42LN52_9BURK</name>
<dbReference type="PIRSF" id="PIRSF000126">
    <property type="entry name" value="11-beta-HSD1"/>
    <property type="match status" value="1"/>
</dbReference>
<evidence type="ECO:0000313" key="6">
    <source>
        <dbReference type="Proteomes" id="UP001161094"/>
    </source>
</evidence>
<comment type="caution">
    <text evidence="5">The sequence shown here is derived from an EMBL/GenBank/DDBJ whole genome shotgun (WGS) entry which is preliminary data.</text>
</comment>
<dbReference type="PANTHER" id="PTHR43115">
    <property type="entry name" value="DEHYDROGENASE/REDUCTASE SDR FAMILY MEMBER 11"/>
    <property type="match status" value="1"/>
</dbReference>
<dbReference type="RefSeq" id="WP_279993637.1">
    <property type="nucleotide sequence ID" value="NZ_JAOCDZ010000001.1"/>
</dbReference>
<evidence type="ECO:0000256" key="3">
    <source>
        <dbReference type="RuleBase" id="RU000363"/>
    </source>
</evidence>
<dbReference type="InterPro" id="IPR002347">
    <property type="entry name" value="SDR_fam"/>
</dbReference>
<dbReference type="PROSITE" id="PS00061">
    <property type="entry name" value="ADH_SHORT"/>
    <property type="match status" value="1"/>
</dbReference>
<dbReference type="Proteomes" id="UP001161094">
    <property type="component" value="Unassembled WGS sequence"/>
</dbReference>
<dbReference type="AlphaFoldDB" id="A0AA42LN52"/>
<dbReference type="InterPro" id="IPR057326">
    <property type="entry name" value="KR_dom"/>
</dbReference>
<dbReference type="FunFam" id="3.40.50.720:FF:000047">
    <property type="entry name" value="NADP-dependent L-serine/L-allo-threonine dehydrogenase"/>
    <property type="match status" value="1"/>
</dbReference>
<evidence type="ECO:0000256" key="1">
    <source>
        <dbReference type="ARBA" id="ARBA00006484"/>
    </source>
</evidence>
<dbReference type="EMBL" id="JAOCDZ010000001">
    <property type="protein sequence ID" value="MDH0734607.1"/>
    <property type="molecule type" value="Genomic_DNA"/>
</dbReference>
<dbReference type="InterPro" id="IPR036291">
    <property type="entry name" value="NAD(P)-bd_dom_sf"/>
</dbReference>
<evidence type="ECO:0000313" key="5">
    <source>
        <dbReference type="EMBL" id="MDH0734607.1"/>
    </source>
</evidence>
<dbReference type="PRINTS" id="PR00080">
    <property type="entry name" value="SDRFAMILY"/>
</dbReference>
<sequence>MAHNSNESKVILITGASSGIGEGAARLLAAQGHRLVIGARRTDRLAELAQSIEAAGGVVRYRELDVTSADDTAAFARFALDAFGRIDVLVNNAGVMPLSPLNALKVDEWNRMIDVNVRGVLHGIAAVLPTMEAQGQGQIINISSIGGLSVSPTAAVYCATKFAVRAISDGLRQETDKIRVTVICPGVVESELADTISDDTARTAMREFRRIAITPDAIARAIAYAVEQPADVDVSEIVVRPTASPY</sequence>
<keyword evidence="2" id="KW-0560">Oxidoreductase</keyword>
<comment type="similarity">
    <text evidence="1 3">Belongs to the short-chain dehydrogenases/reductases (SDR) family.</text>
</comment>
<dbReference type="SMART" id="SM00822">
    <property type="entry name" value="PKS_KR"/>
    <property type="match status" value="1"/>
</dbReference>
<evidence type="ECO:0000259" key="4">
    <source>
        <dbReference type="SMART" id="SM00822"/>
    </source>
</evidence>
<reference evidence="5" key="1">
    <citation type="submission" date="2022-09" db="EMBL/GenBank/DDBJ databases">
        <title>Intensive care unit water sources are persistently colonized with multi-drug resistant bacteria and are the site of extensive horizontal gene transfer of antibiotic resistance genes.</title>
        <authorList>
            <person name="Diorio-Toth L."/>
        </authorList>
    </citation>
    <scope>NUCLEOTIDE SEQUENCE</scope>
    <source>
        <strain evidence="5">GD03843</strain>
    </source>
</reference>
<proteinExistence type="inferred from homology"/>
<gene>
    <name evidence="5" type="ORF">N5D93_02235</name>
</gene>
<dbReference type="InterPro" id="IPR020904">
    <property type="entry name" value="Sc_DH/Rdtase_CS"/>
</dbReference>
<protein>
    <submittedName>
        <fullName evidence="5">SDR family oxidoreductase</fullName>
    </submittedName>
</protein>
<dbReference type="PRINTS" id="PR00081">
    <property type="entry name" value="GDHRDH"/>
</dbReference>
<accession>A0AA42LN52</accession>
<dbReference type="Gene3D" id="3.40.50.720">
    <property type="entry name" value="NAD(P)-binding Rossmann-like Domain"/>
    <property type="match status" value="1"/>
</dbReference>
<feature type="domain" description="Ketoreductase" evidence="4">
    <location>
        <begin position="9"/>
        <end position="191"/>
    </location>
</feature>
<dbReference type="GO" id="GO:0016616">
    <property type="term" value="F:oxidoreductase activity, acting on the CH-OH group of donors, NAD or NADP as acceptor"/>
    <property type="evidence" value="ECO:0007669"/>
    <property type="project" value="UniProtKB-ARBA"/>
</dbReference>
<dbReference type="SUPFAM" id="SSF51735">
    <property type="entry name" value="NAD(P)-binding Rossmann-fold domains"/>
    <property type="match status" value="1"/>
</dbReference>